<keyword evidence="3" id="KW-1185">Reference proteome</keyword>
<evidence type="ECO:0000313" key="2">
    <source>
        <dbReference type="EMBL" id="KAG8231123.1"/>
    </source>
</evidence>
<keyword evidence="1" id="KW-0812">Transmembrane</keyword>
<gene>
    <name evidence="2" type="ORF">J437_LFUL010449</name>
</gene>
<keyword evidence="1" id="KW-0472">Membrane</keyword>
<feature type="transmembrane region" description="Helical" evidence="1">
    <location>
        <begin position="59"/>
        <end position="79"/>
    </location>
</feature>
<name>A0A8K0P3M2_LADFU</name>
<protein>
    <submittedName>
        <fullName evidence="2">Uncharacterized protein</fullName>
    </submittedName>
</protein>
<evidence type="ECO:0000256" key="1">
    <source>
        <dbReference type="SAM" id="Phobius"/>
    </source>
</evidence>
<reference evidence="2" key="2">
    <citation type="submission" date="2017-10" db="EMBL/GenBank/DDBJ databases">
        <title>Ladona fulva Genome sequencing and assembly.</title>
        <authorList>
            <person name="Murali S."/>
            <person name="Richards S."/>
            <person name="Bandaranaike D."/>
            <person name="Bellair M."/>
            <person name="Blankenburg K."/>
            <person name="Chao H."/>
            <person name="Dinh H."/>
            <person name="Doddapaneni H."/>
            <person name="Dugan-Rocha S."/>
            <person name="Elkadiri S."/>
            <person name="Gnanaolivu R."/>
            <person name="Hernandez B."/>
            <person name="Skinner E."/>
            <person name="Javaid M."/>
            <person name="Lee S."/>
            <person name="Li M."/>
            <person name="Ming W."/>
            <person name="Munidasa M."/>
            <person name="Muniz J."/>
            <person name="Nguyen L."/>
            <person name="Hughes D."/>
            <person name="Osuji N."/>
            <person name="Pu L.-L."/>
            <person name="Puazo M."/>
            <person name="Qu C."/>
            <person name="Quiroz J."/>
            <person name="Raj R."/>
            <person name="Weissenberger G."/>
            <person name="Xin Y."/>
            <person name="Zou X."/>
            <person name="Han Y."/>
            <person name="Worley K."/>
            <person name="Muzny D."/>
            <person name="Gibbs R."/>
        </authorList>
    </citation>
    <scope>NUCLEOTIDE SEQUENCE</scope>
    <source>
        <strain evidence="2">Sampled in the wild</strain>
    </source>
</reference>
<dbReference type="OrthoDB" id="5864054at2759"/>
<comment type="caution">
    <text evidence="2">The sequence shown here is derived from an EMBL/GenBank/DDBJ whole genome shotgun (WGS) entry which is preliminary data.</text>
</comment>
<evidence type="ECO:0000313" key="3">
    <source>
        <dbReference type="Proteomes" id="UP000792457"/>
    </source>
</evidence>
<sequence>MINELNHVTTCSDRPELRDPIEPLSHLTILMVSPFRGSRKLSELFQGEGLDLPSFKFSAPARLLLMTGIYIPYAVYLYLTTVRPPHKNYTFSWAVFVLFHSHFGQVRSLLPT</sequence>
<accession>A0A8K0P3M2</accession>
<keyword evidence="1" id="KW-1133">Transmembrane helix</keyword>
<organism evidence="2 3">
    <name type="scientific">Ladona fulva</name>
    <name type="common">Scarce chaser dragonfly</name>
    <name type="synonym">Libellula fulva</name>
    <dbReference type="NCBI Taxonomy" id="123851"/>
    <lineage>
        <taxon>Eukaryota</taxon>
        <taxon>Metazoa</taxon>
        <taxon>Ecdysozoa</taxon>
        <taxon>Arthropoda</taxon>
        <taxon>Hexapoda</taxon>
        <taxon>Insecta</taxon>
        <taxon>Pterygota</taxon>
        <taxon>Palaeoptera</taxon>
        <taxon>Odonata</taxon>
        <taxon>Epiprocta</taxon>
        <taxon>Anisoptera</taxon>
        <taxon>Libelluloidea</taxon>
        <taxon>Libellulidae</taxon>
        <taxon>Ladona</taxon>
    </lineage>
</organism>
<reference evidence="2" key="1">
    <citation type="submission" date="2013-04" db="EMBL/GenBank/DDBJ databases">
        <authorList>
            <person name="Qu J."/>
            <person name="Murali S.C."/>
            <person name="Bandaranaike D."/>
            <person name="Bellair M."/>
            <person name="Blankenburg K."/>
            <person name="Chao H."/>
            <person name="Dinh H."/>
            <person name="Doddapaneni H."/>
            <person name="Downs B."/>
            <person name="Dugan-Rocha S."/>
            <person name="Elkadiri S."/>
            <person name="Gnanaolivu R.D."/>
            <person name="Hernandez B."/>
            <person name="Javaid M."/>
            <person name="Jayaseelan J.C."/>
            <person name="Lee S."/>
            <person name="Li M."/>
            <person name="Ming W."/>
            <person name="Munidasa M."/>
            <person name="Muniz J."/>
            <person name="Nguyen L."/>
            <person name="Ongeri F."/>
            <person name="Osuji N."/>
            <person name="Pu L.-L."/>
            <person name="Puazo M."/>
            <person name="Qu C."/>
            <person name="Quiroz J."/>
            <person name="Raj R."/>
            <person name="Weissenberger G."/>
            <person name="Xin Y."/>
            <person name="Zou X."/>
            <person name="Han Y."/>
            <person name="Richards S."/>
            <person name="Worley K."/>
            <person name="Muzny D."/>
            <person name="Gibbs R."/>
        </authorList>
    </citation>
    <scope>NUCLEOTIDE SEQUENCE</scope>
    <source>
        <strain evidence="2">Sampled in the wild</strain>
    </source>
</reference>
<proteinExistence type="predicted"/>
<dbReference type="AlphaFoldDB" id="A0A8K0P3M2"/>
<dbReference type="Proteomes" id="UP000792457">
    <property type="component" value="Unassembled WGS sequence"/>
</dbReference>
<dbReference type="EMBL" id="KZ308534">
    <property type="protein sequence ID" value="KAG8231123.1"/>
    <property type="molecule type" value="Genomic_DNA"/>
</dbReference>